<evidence type="ECO:0000256" key="1">
    <source>
        <dbReference type="ARBA" id="ARBA00022741"/>
    </source>
</evidence>
<dbReference type="GO" id="GO:0005524">
    <property type="term" value="F:ATP binding"/>
    <property type="evidence" value="ECO:0007669"/>
    <property type="project" value="UniProtKB-UniRule"/>
</dbReference>
<dbReference type="EMBL" id="JAOPGA020001632">
    <property type="protein sequence ID" value="KAL0490015.1"/>
    <property type="molecule type" value="Genomic_DNA"/>
</dbReference>
<evidence type="ECO:0000256" key="6">
    <source>
        <dbReference type="SAM" id="MobiDB-lite"/>
    </source>
</evidence>
<keyword evidence="4 5" id="KW-0694">RNA-binding</keyword>
<feature type="compositionally biased region" description="Basic and acidic residues" evidence="6">
    <location>
        <begin position="605"/>
        <end position="614"/>
    </location>
</feature>
<comment type="caution">
    <text evidence="9">The sequence shown here is derived from an EMBL/GenBank/DDBJ whole genome shotgun (WGS) entry which is preliminary data.</text>
</comment>
<comment type="domain">
    <text evidence="5">The Q motif is unique to and characteristic of the DEAD box family of RNA helicases and controls ATP binding and hydrolysis.</text>
</comment>
<dbReference type="SUPFAM" id="SSF52540">
    <property type="entry name" value="P-loop containing nucleoside triphosphate hydrolases"/>
    <property type="match status" value="1"/>
</dbReference>
<dbReference type="Proteomes" id="UP001431209">
    <property type="component" value="Unassembled WGS sequence"/>
</dbReference>
<comment type="catalytic activity">
    <reaction evidence="5">
        <text>ATP + H2O = ADP + phosphate + H(+)</text>
        <dbReference type="Rhea" id="RHEA:13065"/>
        <dbReference type="ChEBI" id="CHEBI:15377"/>
        <dbReference type="ChEBI" id="CHEBI:15378"/>
        <dbReference type="ChEBI" id="CHEBI:30616"/>
        <dbReference type="ChEBI" id="CHEBI:43474"/>
        <dbReference type="ChEBI" id="CHEBI:456216"/>
        <dbReference type="EC" id="3.6.4.13"/>
    </reaction>
</comment>
<comment type="similarity">
    <text evidence="5">Belongs to the DEAD box helicase family.</text>
</comment>
<evidence type="ECO:0000256" key="2">
    <source>
        <dbReference type="ARBA" id="ARBA00022801"/>
    </source>
</evidence>
<dbReference type="Pfam" id="PF00270">
    <property type="entry name" value="DEAD"/>
    <property type="match status" value="1"/>
</dbReference>
<organism evidence="9 10">
    <name type="scientific">Acrasis kona</name>
    <dbReference type="NCBI Taxonomy" id="1008807"/>
    <lineage>
        <taxon>Eukaryota</taxon>
        <taxon>Discoba</taxon>
        <taxon>Heterolobosea</taxon>
        <taxon>Tetramitia</taxon>
        <taxon>Eutetramitia</taxon>
        <taxon>Acrasidae</taxon>
        <taxon>Acrasis</taxon>
    </lineage>
</organism>
<sequence>MTQKVETAVKDASNEVPEPSRPSKPRKLIKSSRDIALQFLNEQEDIIESKKTIKPQDVKKGNVWMMGSARVSLENANLNPKVVAALKSMNVTELFAVQRAVVPVVIALSSSGSPGDICVGSPTGSGKTLSYVIPIQQILSTSRSTKLRAIVIVPTRQLASQVHHVFSKFEPFTNKKCALLNGTLHFNQEQEQLLSTLTNGELEWKVDVVVGTAQRLLQHVKETPGFSLEHLRFIVMDEVDVLLSEDSVQGVRGLLDAYHNHPVVARKHYRAQIAPDVPLPVPHLYARKILCSATLTAHAGKSEEARLFRPQYFTHTGETSDVGSTSLQFNTTKYAVPTTLRQHMVTYDPNYKPLYLITLLIHPKIKFFEKDRRILCFVDKNSTAKRLSELINMAHQMNVIQTNAPYDPKNKICATFETNFKNNQREAMLKQFEKGYFKILMCSDVMGRGIDIDVDTVINYDAPTHLKTYIHRVGRTARAGKKGFSFTLLENEEVEHFKKKLESRVQMSQDITEYAISIQKLESIKDAYKNILLRMKKGFKRGTNKLVLQDEQEPLAQAQQEQETQHKQSNDHYDNHHHHYQQEQQGYDDGYNYQSNRDYNDDYQESYHNDGGHYDHHRNKYDNQSYNNDYNNDNGGYVPYQGGFQQYLQEKKQQSKYNKY</sequence>
<evidence type="ECO:0000259" key="8">
    <source>
        <dbReference type="PROSITE" id="PS51194"/>
    </source>
</evidence>
<proteinExistence type="inferred from homology"/>
<dbReference type="CDD" id="cd18787">
    <property type="entry name" value="SF2_C_DEAD"/>
    <property type="match status" value="1"/>
</dbReference>
<feature type="compositionally biased region" description="Basic and acidic residues" evidence="6">
    <location>
        <begin position="563"/>
        <end position="574"/>
    </location>
</feature>
<feature type="region of interest" description="Disordered" evidence="6">
    <location>
        <begin position="1"/>
        <end position="28"/>
    </location>
</feature>
<dbReference type="Gene3D" id="3.40.50.300">
    <property type="entry name" value="P-loop containing nucleotide triphosphate hydrolases"/>
    <property type="match status" value="2"/>
</dbReference>
<dbReference type="SMART" id="SM00490">
    <property type="entry name" value="HELICc"/>
    <property type="match status" value="1"/>
</dbReference>
<comment type="function">
    <text evidence="5">RNA helicase.</text>
</comment>
<dbReference type="PANTHER" id="PTHR24031">
    <property type="entry name" value="RNA HELICASE"/>
    <property type="match status" value="1"/>
</dbReference>
<dbReference type="InterPro" id="IPR014001">
    <property type="entry name" value="Helicase_ATP-bd"/>
</dbReference>
<dbReference type="GO" id="GO:0003724">
    <property type="term" value="F:RNA helicase activity"/>
    <property type="evidence" value="ECO:0007669"/>
    <property type="project" value="UniProtKB-EC"/>
</dbReference>
<keyword evidence="10" id="KW-1185">Reference proteome</keyword>
<dbReference type="SMART" id="SM00487">
    <property type="entry name" value="DEXDc"/>
    <property type="match status" value="1"/>
</dbReference>
<protein>
    <recommendedName>
        <fullName evidence="5">ATP-dependent RNA helicase</fullName>
        <ecNumber evidence="5">3.6.4.13</ecNumber>
    </recommendedName>
</protein>
<dbReference type="InterPro" id="IPR011545">
    <property type="entry name" value="DEAD/DEAH_box_helicase_dom"/>
</dbReference>
<evidence type="ECO:0000313" key="10">
    <source>
        <dbReference type="Proteomes" id="UP001431209"/>
    </source>
</evidence>
<evidence type="ECO:0000256" key="4">
    <source>
        <dbReference type="ARBA" id="ARBA00022884"/>
    </source>
</evidence>
<keyword evidence="2 5" id="KW-0378">Hydrolase</keyword>
<evidence type="ECO:0000313" key="9">
    <source>
        <dbReference type="EMBL" id="KAL0490015.1"/>
    </source>
</evidence>
<accession>A0AAW2ZKJ9</accession>
<reference evidence="9 10" key="1">
    <citation type="submission" date="2024-03" db="EMBL/GenBank/DDBJ databases">
        <title>The Acrasis kona genome and developmental transcriptomes reveal deep origins of eukaryotic multicellular pathways.</title>
        <authorList>
            <person name="Sheikh S."/>
            <person name="Fu C.-J."/>
            <person name="Brown M.W."/>
            <person name="Baldauf S.L."/>
        </authorList>
    </citation>
    <scope>NUCLEOTIDE SEQUENCE [LARGE SCALE GENOMIC DNA]</scope>
    <source>
        <strain evidence="9 10">ATCC MYA-3509</strain>
    </source>
</reference>
<dbReference type="EC" id="3.6.4.13" evidence="5"/>
<dbReference type="GO" id="GO:0003723">
    <property type="term" value="F:RNA binding"/>
    <property type="evidence" value="ECO:0007669"/>
    <property type="project" value="UniProtKB-UniRule"/>
</dbReference>
<dbReference type="Pfam" id="PF00271">
    <property type="entry name" value="Helicase_C"/>
    <property type="match status" value="1"/>
</dbReference>
<evidence type="ECO:0000256" key="3">
    <source>
        <dbReference type="ARBA" id="ARBA00022840"/>
    </source>
</evidence>
<feature type="domain" description="Helicase C-terminal" evidence="8">
    <location>
        <begin position="360"/>
        <end position="522"/>
    </location>
</feature>
<evidence type="ECO:0000259" key="7">
    <source>
        <dbReference type="PROSITE" id="PS51192"/>
    </source>
</evidence>
<dbReference type="PROSITE" id="PS51192">
    <property type="entry name" value="HELICASE_ATP_BIND_1"/>
    <property type="match status" value="1"/>
</dbReference>
<dbReference type="PROSITE" id="PS51194">
    <property type="entry name" value="HELICASE_CTER"/>
    <property type="match status" value="1"/>
</dbReference>
<feature type="domain" description="Helicase ATP-binding" evidence="7">
    <location>
        <begin position="108"/>
        <end position="313"/>
    </location>
</feature>
<dbReference type="InterPro" id="IPR027417">
    <property type="entry name" value="P-loop_NTPase"/>
</dbReference>
<dbReference type="InterPro" id="IPR001650">
    <property type="entry name" value="Helicase_C-like"/>
</dbReference>
<evidence type="ECO:0000256" key="5">
    <source>
        <dbReference type="RuleBase" id="RU365068"/>
    </source>
</evidence>
<feature type="region of interest" description="Disordered" evidence="6">
    <location>
        <begin position="554"/>
        <end position="660"/>
    </location>
</feature>
<dbReference type="GO" id="GO:0016787">
    <property type="term" value="F:hydrolase activity"/>
    <property type="evidence" value="ECO:0007669"/>
    <property type="project" value="UniProtKB-KW"/>
</dbReference>
<dbReference type="AlphaFoldDB" id="A0AAW2ZKJ9"/>
<keyword evidence="1 5" id="KW-0547">Nucleotide-binding</keyword>
<name>A0AAW2ZKJ9_9EUKA</name>
<keyword evidence="3 5" id="KW-0067">ATP-binding</keyword>
<keyword evidence="5" id="KW-0347">Helicase</keyword>
<feature type="compositionally biased region" description="Low complexity" evidence="6">
    <location>
        <begin position="622"/>
        <end position="634"/>
    </location>
</feature>
<gene>
    <name evidence="9" type="ORF">AKO1_009416</name>
</gene>
<feature type="compositionally biased region" description="Low complexity" evidence="6">
    <location>
        <begin position="582"/>
        <end position="594"/>
    </location>
</feature>